<dbReference type="GO" id="GO:0005544">
    <property type="term" value="F:calcium-dependent phospholipid binding"/>
    <property type="evidence" value="ECO:0007669"/>
    <property type="project" value="UniProtKB-KW"/>
</dbReference>
<dbReference type="SUPFAM" id="SSF47874">
    <property type="entry name" value="Annexin"/>
    <property type="match status" value="1"/>
</dbReference>
<dbReference type="InterPro" id="IPR018252">
    <property type="entry name" value="Annexin_repeat_CS"/>
</dbReference>
<protein>
    <recommendedName>
        <fullName evidence="6">Annexin</fullName>
    </recommendedName>
</protein>
<feature type="region of interest" description="Disordered" evidence="7">
    <location>
        <begin position="1"/>
        <end position="193"/>
    </location>
</feature>
<evidence type="ECO:0000256" key="3">
    <source>
        <dbReference type="ARBA" id="ARBA00022837"/>
    </source>
</evidence>
<evidence type="ECO:0000256" key="5">
    <source>
        <dbReference type="ARBA" id="ARBA00023302"/>
    </source>
</evidence>
<dbReference type="AlphaFoldDB" id="A0A5C3QCJ5"/>
<comment type="similarity">
    <text evidence="1 6">Belongs to the annexin family.</text>
</comment>
<dbReference type="OrthoDB" id="37886at2759"/>
<dbReference type="InterPro" id="IPR037104">
    <property type="entry name" value="Annexin_sf"/>
</dbReference>
<keyword evidence="4 6" id="KW-0041">Annexin</keyword>
<feature type="compositionally biased region" description="Low complexity" evidence="7">
    <location>
        <begin position="165"/>
        <end position="193"/>
    </location>
</feature>
<keyword evidence="5 6" id="KW-0111">Calcium/phospholipid-binding</keyword>
<feature type="compositionally biased region" description="Low complexity" evidence="7">
    <location>
        <begin position="63"/>
        <end position="72"/>
    </location>
</feature>
<gene>
    <name evidence="8" type="ORF">BDV98DRAFT_534256</name>
</gene>
<dbReference type="GO" id="GO:0012506">
    <property type="term" value="C:vesicle membrane"/>
    <property type="evidence" value="ECO:0007669"/>
    <property type="project" value="TreeGrafter"/>
</dbReference>
<proteinExistence type="inferred from homology"/>
<feature type="compositionally biased region" description="Pro residues" evidence="7">
    <location>
        <begin position="42"/>
        <end position="62"/>
    </location>
</feature>
<dbReference type="PRINTS" id="PR00196">
    <property type="entry name" value="ANNEXIN"/>
</dbReference>
<feature type="compositionally biased region" description="Pro residues" evidence="7">
    <location>
        <begin position="96"/>
        <end position="112"/>
    </location>
</feature>
<dbReference type="Pfam" id="PF00191">
    <property type="entry name" value="Annexin"/>
    <property type="match status" value="4"/>
</dbReference>
<evidence type="ECO:0000313" key="8">
    <source>
        <dbReference type="EMBL" id="TFK98160.1"/>
    </source>
</evidence>
<evidence type="ECO:0000256" key="1">
    <source>
        <dbReference type="ARBA" id="ARBA00007831"/>
    </source>
</evidence>
<dbReference type="EMBL" id="ML178841">
    <property type="protein sequence ID" value="TFK98160.1"/>
    <property type="molecule type" value="Genomic_DNA"/>
</dbReference>
<dbReference type="STRING" id="1884261.A0A5C3QCJ5"/>
<evidence type="ECO:0000256" key="4">
    <source>
        <dbReference type="ARBA" id="ARBA00023216"/>
    </source>
</evidence>
<feature type="compositionally biased region" description="Pro residues" evidence="7">
    <location>
        <begin position="120"/>
        <end position="164"/>
    </location>
</feature>
<dbReference type="PANTHER" id="PTHR10502">
    <property type="entry name" value="ANNEXIN"/>
    <property type="match status" value="1"/>
</dbReference>
<accession>A0A5C3QCJ5</accession>
<evidence type="ECO:0000313" key="9">
    <source>
        <dbReference type="Proteomes" id="UP000305067"/>
    </source>
</evidence>
<organism evidence="8 9">
    <name type="scientific">Pterulicium gracile</name>
    <dbReference type="NCBI Taxonomy" id="1884261"/>
    <lineage>
        <taxon>Eukaryota</taxon>
        <taxon>Fungi</taxon>
        <taxon>Dikarya</taxon>
        <taxon>Basidiomycota</taxon>
        <taxon>Agaricomycotina</taxon>
        <taxon>Agaricomycetes</taxon>
        <taxon>Agaricomycetidae</taxon>
        <taxon>Agaricales</taxon>
        <taxon>Pleurotineae</taxon>
        <taxon>Pterulaceae</taxon>
        <taxon>Pterulicium</taxon>
    </lineage>
</organism>
<keyword evidence="3 6" id="KW-0106">Calcium</keyword>
<dbReference type="PANTHER" id="PTHR10502:SF102">
    <property type="entry name" value="ANNEXIN B11"/>
    <property type="match status" value="1"/>
</dbReference>
<feature type="compositionally biased region" description="Low complexity" evidence="7">
    <location>
        <begin position="82"/>
        <end position="95"/>
    </location>
</feature>
<evidence type="ECO:0000256" key="7">
    <source>
        <dbReference type="SAM" id="MobiDB-lite"/>
    </source>
</evidence>
<dbReference type="GO" id="GO:0001786">
    <property type="term" value="F:phosphatidylserine binding"/>
    <property type="evidence" value="ECO:0007669"/>
    <property type="project" value="TreeGrafter"/>
</dbReference>
<dbReference type="Gene3D" id="1.10.220.10">
    <property type="entry name" value="Annexin"/>
    <property type="match status" value="4"/>
</dbReference>
<dbReference type="SMART" id="SM00335">
    <property type="entry name" value="ANX"/>
    <property type="match status" value="4"/>
</dbReference>
<evidence type="ECO:0000256" key="2">
    <source>
        <dbReference type="ARBA" id="ARBA00022737"/>
    </source>
</evidence>
<dbReference type="Proteomes" id="UP000305067">
    <property type="component" value="Unassembled WGS sequence"/>
</dbReference>
<keyword evidence="2 6" id="KW-0677">Repeat</keyword>
<dbReference type="PROSITE" id="PS00223">
    <property type="entry name" value="ANNEXIN_1"/>
    <property type="match status" value="2"/>
</dbReference>
<evidence type="ECO:0000256" key="6">
    <source>
        <dbReference type="RuleBase" id="RU003540"/>
    </source>
</evidence>
<sequence>MSYPPPPNNYQNADYGGYPAPAPGAGAGGFQPMPGMNAPQPGGYPSPNYPPPPGAPGGPPSNSPGYAPTPSYGAPPGPPPSGYGAPTGPSPSGYYAPPPGAPQAPYMPPPGSAPSGYAPPTGPPPGGQYQPPPGQYQPPPGQYQPPPGQYQPPPGQYQPPPGQYMPPGGSLMPQQHMPPQHGMPPQQGGMPPQQGGVQYFLGVPIAGQPMNYDPKANIEKIRKATKGFGTDETALINVISPLDAMQVDELRKKFQAETGKGLIQVLEKETGSYFCMGLTGIIHGPLGWDADLAREAVFGAGTKETLLNEILLGRTNEEMELLKREYQKRFNRSLERDVKGDLSMKTERLFTMVLAAQRTHDSAPVDQNLVMADVETLYKAGPGKIGTDEIEICKILTNRSTPHMHAIISVYHQKYKQTLTKMIKKEFSGHMKEALLYIVEGAKKNDGGAHRDAKYLEKAMAGMGTKDEQLVYRLVRAHWNRARFEGVKAAYQTKYKKSLASRVKGETSGDYRKLMLAIIG</sequence>
<dbReference type="InterPro" id="IPR018502">
    <property type="entry name" value="Annexin_repeat"/>
</dbReference>
<dbReference type="FunFam" id="1.10.220.10:FF:000002">
    <property type="entry name" value="Annexin"/>
    <property type="match status" value="1"/>
</dbReference>
<dbReference type="PROSITE" id="PS51897">
    <property type="entry name" value="ANNEXIN_2"/>
    <property type="match status" value="3"/>
</dbReference>
<dbReference type="GO" id="GO:0005737">
    <property type="term" value="C:cytoplasm"/>
    <property type="evidence" value="ECO:0007669"/>
    <property type="project" value="TreeGrafter"/>
</dbReference>
<keyword evidence="9" id="KW-1185">Reference proteome</keyword>
<dbReference type="GO" id="GO:0005886">
    <property type="term" value="C:plasma membrane"/>
    <property type="evidence" value="ECO:0007669"/>
    <property type="project" value="TreeGrafter"/>
</dbReference>
<dbReference type="GO" id="GO:0005634">
    <property type="term" value="C:nucleus"/>
    <property type="evidence" value="ECO:0007669"/>
    <property type="project" value="TreeGrafter"/>
</dbReference>
<comment type="domain">
    <text evidence="6">A pair of annexin repeats may form one binding site for calcium and phospholipid.</text>
</comment>
<dbReference type="GO" id="GO:0005509">
    <property type="term" value="F:calcium ion binding"/>
    <property type="evidence" value="ECO:0007669"/>
    <property type="project" value="InterPro"/>
</dbReference>
<reference evidence="8 9" key="1">
    <citation type="journal article" date="2019" name="Nat. Ecol. Evol.">
        <title>Megaphylogeny resolves global patterns of mushroom evolution.</title>
        <authorList>
            <person name="Varga T."/>
            <person name="Krizsan K."/>
            <person name="Foldi C."/>
            <person name="Dima B."/>
            <person name="Sanchez-Garcia M."/>
            <person name="Sanchez-Ramirez S."/>
            <person name="Szollosi G.J."/>
            <person name="Szarkandi J.G."/>
            <person name="Papp V."/>
            <person name="Albert L."/>
            <person name="Andreopoulos W."/>
            <person name="Angelini C."/>
            <person name="Antonin V."/>
            <person name="Barry K.W."/>
            <person name="Bougher N.L."/>
            <person name="Buchanan P."/>
            <person name="Buyck B."/>
            <person name="Bense V."/>
            <person name="Catcheside P."/>
            <person name="Chovatia M."/>
            <person name="Cooper J."/>
            <person name="Damon W."/>
            <person name="Desjardin D."/>
            <person name="Finy P."/>
            <person name="Geml J."/>
            <person name="Haridas S."/>
            <person name="Hughes K."/>
            <person name="Justo A."/>
            <person name="Karasinski D."/>
            <person name="Kautmanova I."/>
            <person name="Kiss B."/>
            <person name="Kocsube S."/>
            <person name="Kotiranta H."/>
            <person name="LaButti K.M."/>
            <person name="Lechner B.E."/>
            <person name="Liimatainen K."/>
            <person name="Lipzen A."/>
            <person name="Lukacs Z."/>
            <person name="Mihaltcheva S."/>
            <person name="Morgado L.N."/>
            <person name="Niskanen T."/>
            <person name="Noordeloos M.E."/>
            <person name="Ohm R.A."/>
            <person name="Ortiz-Santana B."/>
            <person name="Ovrebo C."/>
            <person name="Racz N."/>
            <person name="Riley R."/>
            <person name="Savchenko A."/>
            <person name="Shiryaev A."/>
            <person name="Soop K."/>
            <person name="Spirin V."/>
            <person name="Szebenyi C."/>
            <person name="Tomsovsky M."/>
            <person name="Tulloss R.E."/>
            <person name="Uehling J."/>
            <person name="Grigoriev I.V."/>
            <person name="Vagvolgyi C."/>
            <person name="Papp T."/>
            <person name="Martin F.M."/>
            <person name="Miettinen O."/>
            <person name="Hibbett D.S."/>
            <person name="Nagy L.G."/>
        </authorList>
    </citation>
    <scope>NUCLEOTIDE SEQUENCE [LARGE SCALE GENOMIC DNA]</scope>
    <source>
        <strain evidence="8 9">CBS 309.79</strain>
    </source>
</reference>
<dbReference type="InterPro" id="IPR001464">
    <property type="entry name" value="Annexin"/>
</dbReference>
<name>A0A5C3QCJ5_9AGAR</name>